<proteinExistence type="predicted"/>
<accession>A0ACA9R9E4</accession>
<dbReference type="Proteomes" id="UP000789920">
    <property type="component" value="Unassembled WGS sequence"/>
</dbReference>
<evidence type="ECO:0000313" key="1">
    <source>
        <dbReference type="EMBL" id="CAG8782188.1"/>
    </source>
</evidence>
<name>A0ACA9R9E4_9GLOM</name>
<sequence length="245" mass="28304">MAPSKQLNKKNKCSFSNSNESPSLSSSQSQQPGITQSFNNVNVSKKSTFQTANSLTNINKLSYKYHKEVVISSYSSGFESDYHDEQLSKKRKSYKKNYKKTIGSGNTSSSETDELSSQQVQKKRKHKKKYMNTTLSDSESETKKNAMREFIAQIWTSNIPEYRKLSSTKIRSLVKKYKANNPDFPECINDWAIKMMMHRSINQQRKKEHDATKNNNDTRITEKETMVLSDDDYLDRSELATERVE</sequence>
<keyword evidence="2" id="KW-1185">Reference proteome</keyword>
<feature type="non-terminal residue" evidence="1">
    <location>
        <position position="245"/>
    </location>
</feature>
<comment type="caution">
    <text evidence="1">The sequence shown here is derived from an EMBL/GenBank/DDBJ whole genome shotgun (WGS) entry which is preliminary data.</text>
</comment>
<reference evidence="1" key="1">
    <citation type="submission" date="2021-06" db="EMBL/GenBank/DDBJ databases">
        <authorList>
            <person name="Kallberg Y."/>
            <person name="Tangrot J."/>
            <person name="Rosling A."/>
        </authorList>
    </citation>
    <scope>NUCLEOTIDE SEQUENCE</scope>
    <source>
        <strain evidence="1">MA461A</strain>
    </source>
</reference>
<dbReference type="EMBL" id="CAJVQC010045936">
    <property type="protein sequence ID" value="CAG8782188.1"/>
    <property type="molecule type" value="Genomic_DNA"/>
</dbReference>
<protein>
    <submittedName>
        <fullName evidence="1">12801_t:CDS:1</fullName>
    </submittedName>
</protein>
<organism evidence="1 2">
    <name type="scientific">Racocetra persica</name>
    <dbReference type="NCBI Taxonomy" id="160502"/>
    <lineage>
        <taxon>Eukaryota</taxon>
        <taxon>Fungi</taxon>
        <taxon>Fungi incertae sedis</taxon>
        <taxon>Mucoromycota</taxon>
        <taxon>Glomeromycotina</taxon>
        <taxon>Glomeromycetes</taxon>
        <taxon>Diversisporales</taxon>
        <taxon>Gigasporaceae</taxon>
        <taxon>Racocetra</taxon>
    </lineage>
</organism>
<gene>
    <name evidence="1" type="ORF">RPERSI_LOCUS17760</name>
</gene>
<evidence type="ECO:0000313" key="2">
    <source>
        <dbReference type="Proteomes" id="UP000789920"/>
    </source>
</evidence>